<dbReference type="PANTHER" id="PTHR46021">
    <property type="entry name" value="ARF-GAP WITH DUAL PH DOMAIN-CONTAINING PROTEIN 1-LIKE PROTEIN"/>
    <property type="match status" value="1"/>
</dbReference>
<dbReference type="KEGG" id="dci:103510034"/>
<dbReference type="PANTHER" id="PTHR46021:SF2">
    <property type="entry name" value="ARF-GAP WITH DUAL PH DOMAIN-CONTAINING PROTEIN 1"/>
    <property type="match status" value="1"/>
</dbReference>
<dbReference type="CDD" id="cd01251">
    <property type="entry name" value="PH2_ADAP"/>
    <property type="match status" value="1"/>
</dbReference>
<dbReference type="SMART" id="SM00233">
    <property type="entry name" value="PH"/>
    <property type="match status" value="2"/>
</dbReference>
<dbReference type="InterPro" id="IPR038508">
    <property type="entry name" value="ArfGAP_dom_sf"/>
</dbReference>
<keyword evidence="6" id="KW-0863">Zinc-finger</keyword>
<evidence type="ECO:0000256" key="7">
    <source>
        <dbReference type="ARBA" id="ARBA00022833"/>
    </source>
</evidence>
<keyword evidence="4" id="KW-0479">Metal-binding</keyword>
<dbReference type="InterPro" id="IPR011993">
    <property type="entry name" value="PH-like_dom_sf"/>
</dbReference>
<dbReference type="InterPro" id="IPR052589">
    <property type="entry name" value="Arf-GAP_dual-PH_domain"/>
</dbReference>
<evidence type="ECO:0000256" key="4">
    <source>
        <dbReference type="ARBA" id="ARBA00022723"/>
    </source>
</evidence>
<dbReference type="GO" id="GO:0008270">
    <property type="term" value="F:zinc ion binding"/>
    <property type="evidence" value="ECO:0007669"/>
    <property type="project" value="UniProtKB-KW"/>
</dbReference>
<dbReference type="Gene3D" id="1.10.220.150">
    <property type="entry name" value="Arf GTPase activating protein"/>
    <property type="match status" value="1"/>
</dbReference>
<keyword evidence="5" id="KW-0677">Repeat</keyword>
<dbReference type="GO" id="GO:0005737">
    <property type="term" value="C:cytoplasm"/>
    <property type="evidence" value="ECO:0007669"/>
    <property type="project" value="UniProtKB-SubCell"/>
</dbReference>
<dbReference type="Pfam" id="PF00169">
    <property type="entry name" value="PH"/>
    <property type="match status" value="2"/>
</dbReference>
<dbReference type="FunFam" id="2.30.29.30:FF:000080">
    <property type="entry name" value="Arf-GAP with dual PH domain-containing protein 1"/>
    <property type="match status" value="1"/>
</dbReference>
<dbReference type="GO" id="GO:0005096">
    <property type="term" value="F:GTPase activator activity"/>
    <property type="evidence" value="ECO:0007669"/>
    <property type="project" value="UniProtKB-KW"/>
</dbReference>
<dbReference type="STRING" id="121845.A0A3Q0IZ79"/>
<protein>
    <submittedName>
        <fullName evidence="10">Arf-GAP with dual PH domain-containing protein 1-like</fullName>
    </submittedName>
</protein>
<evidence type="ECO:0000256" key="1">
    <source>
        <dbReference type="ARBA" id="ARBA00004496"/>
    </source>
</evidence>
<evidence type="ECO:0000256" key="2">
    <source>
        <dbReference type="ARBA" id="ARBA00022468"/>
    </source>
</evidence>
<dbReference type="InterPro" id="IPR001849">
    <property type="entry name" value="PH_domain"/>
</dbReference>
<dbReference type="FunFam" id="2.30.29.30:FF:000099">
    <property type="entry name" value="Arf-GAP with dual PH domain-containing protein 1"/>
    <property type="match status" value="1"/>
</dbReference>
<reference evidence="10" key="1">
    <citation type="submission" date="2025-08" db="UniProtKB">
        <authorList>
            <consortium name="RefSeq"/>
        </authorList>
    </citation>
    <scope>IDENTIFICATION</scope>
</reference>
<dbReference type="PROSITE" id="PS50003">
    <property type="entry name" value="PH_DOMAIN"/>
    <property type="match status" value="2"/>
</dbReference>
<sequence length="306" mass="35773">MKQIGNNVSKLKYEMRVPASYKVPTSSCPQVLLKEWIRSKYEREEFRHPEALTYITGHMDGFLMKRGKESGKYHPRRFVLNEINDTIKYYVKEKKEPKATLRISELNVVIAPSKIEHPHSLQLTFMKDGSTRHIYVYHEESQSIMNWYHAIRNAKFHRLQVAFPSANDSELVKLLTRDFGREGWLWKTGPKNADAYRKRWFTLDYRKLMYHEEPLSAYPKGEIFLGHCSDGYTVRLGVPPGAKDQGFTFTLKTPQRWYQFSALSAPDRDQWIQAVQTVLDTPLTPQDHFTAAQLVRKRNAGIFGTR</sequence>
<dbReference type="GO" id="GO:0005547">
    <property type="term" value="F:phosphatidylinositol-3,4,5-trisphosphate binding"/>
    <property type="evidence" value="ECO:0007669"/>
    <property type="project" value="TreeGrafter"/>
</dbReference>
<accession>A0A3Q0IZ79</accession>
<evidence type="ECO:0000256" key="3">
    <source>
        <dbReference type="ARBA" id="ARBA00022490"/>
    </source>
</evidence>
<keyword evidence="9" id="KW-1185">Reference proteome</keyword>
<dbReference type="AlphaFoldDB" id="A0A3Q0IZ79"/>
<proteinExistence type="predicted"/>
<evidence type="ECO:0000313" key="9">
    <source>
        <dbReference type="Proteomes" id="UP000079169"/>
    </source>
</evidence>
<dbReference type="Proteomes" id="UP000079169">
    <property type="component" value="Unplaced"/>
</dbReference>
<dbReference type="InterPro" id="IPR037849">
    <property type="entry name" value="PH1_ADAP"/>
</dbReference>
<name>A0A3Q0IZ79_DIACI</name>
<dbReference type="RefSeq" id="XP_026679993.1">
    <property type="nucleotide sequence ID" value="XM_026824192.1"/>
</dbReference>
<evidence type="ECO:0000259" key="8">
    <source>
        <dbReference type="PROSITE" id="PS50003"/>
    </source>
</evidence>
<evidence type="ECO:0000313" key="10">
    <source>
        <dbReference type="RefSeq" id="XP_026679993.1"/>
    </source>
</evidence>
<evidence type="ECO:0000256" key="5">
    <source>
        <dbReference type="ARBA" id="ARBA00022737"/>
    </source>
</evidence>
<keyword evidence="3" id="KW-0963">Cytoplasm</keyword>
<evidence type="ECO:0000256" key="6">
    <source>
        <dbReference type="ARBA" id="ARBA00022771"/>
    </source>
</evidence>
<comment type="subcellular location">
    <subcellularLocation>
        <location evidence="1">Cytoplasm</location>
    </subcellularLocation>
</comment>
<dbReference type="PaxDb" id="121845-A0A3Q0IZ79"/>
<feature type="domain" description="PH" evidence="8">
    <location>
        <begin position="178"/>
        <end position="280"/>
    </location>
</feature>
<dbReference type="GO" id="GO:0005886">
    <property type="term" value="C:plasma membrane"/>
    <property type="evidence" value="ECO:0007669"/>
    <property type="project" value="TreeGrafter"/>
</dbReference>
<keyword evidence="2" id="KW-0343">GTPase activation</keyword>
<keyword evidence="7" id="KW-0862">Zinc</keyword>
<dbReference type="Gene3D" id="2.30.29.30">
    <property type="entry name" value="Pleckstrin-homology domain (PH domain)/Phosphotyrosine-binding domain (PTB)"/>
    <property type="match status" value="2"/>
</dbReference>
<dbReference type="GeneID" id="103510034"/>
<dbReference type="InterPro" id="IPR037851">
    <property type="entry name" value="PH2_ADAP"/>
</dbReference>
<dbReference type="GO" id="GO:1902936">
    <property type="term" value="F:phosphatidylinositol bisphosphate binding"/>
    <property type="evidence" value="ECO:0007669"/>
    <property type="project" value="InterPro"/>
</dbReference>
<dbReference type="SUPFAM" id="SSF50729">
    <property type="entry name" value="PH domain-like"/>
    <property type="match status" value="2"/>
</dbReference>
<feature type="domain" description="PH" evidence="8">
    <location>
        <begin position="56"/>
        <end position="156"/>
    </location>
</feature>
<gene>
    <name evidence="10" type="primary">LOC103510034</name>
</gene>
<dbReference type="CDD" id="cd13252">
    <property type="entry name" value="PH1_ADAP"/>
    <property type="match status" value="1"/>
</dbReference>
<organism evidence="9 10">
    <name type="scientific">Diaphorina citri</name>
    <name type="common">Asian citrus psyllid</name>
    <dbReference type="NCBI Taxonomy" id="121845"/>
    <lineage>
        <taxon>Eukaryota</taxon>
        <taxon>Metazoa</taxon>
        <taxon>Ecdysozoa</taxon>
        <taxon>Arthropoda</taxon>
        <taxon>Hexapoda</taxon>
        <taxon>Insecta</taxon>
        <taxon>Pterygota</taxon>
        <taxon>Neoptera</taxon>
        <taxon>Paraneoptera</taxon>
        <taxon>Hemiptera</taxon>
        <taxon>Sternorrhyncha</taxon>
        <taxon>Psylloidea</taxon>
        <taxon>Psyllidae</taxon>
        <taxon>Diaphorininae</taxon>
        <taxon>Diaphorina</taxon>
    </lineage>
</organism>